<evidence type="ECO:0000256" key="2">
    <source>
        <dbReference type="ARBA" id="ARBA00022525"/>
    </source>
</evidence>
<dbReference type="InterPro" id="IPR008983">
    <property type="entry name" value="Tumour_necrosis_fac-like_dom"/>
</dbReference>
<comment type="subcellular location">
    <subcellularLocation>
        <location evidence="1">Secreted</location>
        <location evidence="1">Extracellular space</location>
        <location evidence="1">Extracellular matrix</location>
    </subcellularLocation>
</comment>
<dbReference type="PANTHER" id="PTHR15427:SF5">
    <property type="entry name" value="EMILIN-2"/>
    <property type="match status" value="1"/>
</dbReference>
<evidence type="ECO:0000256" key="4">
    <source>
        <dbReference type="ARBA" id="ARBA00022729"/>
    </source>
</evidence>
<dbReference type="SUPFAM" id="SSF58104">
    <property type="entry name" value="Methyl-accepting chemotaxis protein (MCP) signaling domain"/>
    <property type="match status" value="1"/>
</dbReference>
<evidence type="ECO:0000313" key="11">
    <source>
        <dbReference type="Ensembl" id="ENSSDUP00000011193.1"/>
    </source>
</evidence>
<keyword evidence="12" id="KW-1185">Reference proteome</keyword>
<reference evidence="11" key="2">
    <citation type="submission" date="2025-09" db="UniProtKB">
        <authorList>
            <consortium name="Ensembl"/>
        </authorList>
    </citation>
    <scope>IDENTIFICATION</scope>
</reference>
<keyword evidence="3" id="KW-0272">Extracellular matrix</keyword>
<dbReference type="AlphaFoldDB" id="A0A3B4TYZ1"/>
<evidence type="ECO:0000256" key="7">
    <source>
        <dbReference type="SAM" id="Coils"/>
    </source>
</evidence>
<keyword evidence="2" id="KW-0964">Secreted</keyword>
<dbReference type="InterPro" id="IPR011489">
    <property type="entry name" value="EMI_domain"/>
</dbReference>
<dbReference type="InterPro" id="IPR050392">
    <property type="entry name" value="Collagen/C1q_domain"/>
</dbReference>
<reference evidence="11" key="1">
    <citation type="submission" date="2025-08" db="UniProtKB">
        <authorList>
            <consortium name="Ensembl"/>
        </authorList>
    </citation>
    <scope>IDENTIFICATION</scope>
</reference>
<dbReference type="InterPro" id="IPR001073">
    <property type="entry name" value="C1q_dom"/>
</dbReference>
<dbReference type="Ensembl" id="ENSSDUT00000011402.1">
    <property type="protein sequence ID" value="ENSSDUP00000011193.1"/>
    <property type="gene ID" value="ENSSDUG00000008173.1"/>
</dbReference>
<feature type="region of interest" description="Disordered" evidence="8">
    <location>
        <begin position="762"/>
        <end position="783"/>
    </location>
</feature>
<evidence type="ECO:0000256" key="8">
    <source>
        <dbReference type="SAM" id="MobiDB-lite"/>
    </source>
</evidence>
<feature type="domain" description="EMI" evidence="10">
    <location>
        <begin position="9"/>
        <end position="83"/>
    </location>
</feature>
<dbReference type="SMART" id="SM00110">
    <property type="entry name" value="C1Q"/>
    <property type="match status" value="1"/>
</dbReference>
<evidence type="ECO:0000256" key="1">
    <source>
        <dbReference type="ARBA" id="ARBA00004498"/>
    </source>
</evidence>
<keyword evidence="5 7" id="KW-0175">Coiled coil</keyword>
<dbReference type="FunFam" id="2.60.120.40:FF:000035">
    <property type="entry name" value="Elastin microfibril interfacer 2a"/>
    <property type="match status" value="1"/>
</dbReference>
<evidence type="ECO:0000259" key="10">
    <source>
        <dbReference type="PROSITE" id="PS51041"/>
    </source>
</evidence>
<dbReference type="PANTHER" id="PTHR15427">
    <property type="entry name" value="EMILIN ELASTIN MICROFIBRIL INTERFACE-LOCATED PROTEIN ELASTIN MICROFIBRIL INTERFACER"/>
    <property type="match status" value="1"/>
</dbReference>
<dbReference type="PROSITE" id="PS51041">
    <property type="entry name" value="EMI"/>
    <property type="match status" value="1"/>
</dbReference>
<dbReference type="Gene3D" id="2.60.120.40">
    <property type="match status" value="1"/>
</dbReference>
<sequence length="958" mass="105070">MAKKCHSIARNWCAYVVHKNVSCAVVGGTESFVQKQSNNSCLHVLNDSRYRTHFRPMYKIAYKTVTELEWRCCPGYQGHDCREVKDLMLLQVERNKPSKYHLYSCFLTLSLKFLPTAPEQRTQGQRNHPWVGEGQFGGQTGPRSPWGHRGSQSATHLEEEVQQLSQMVLDMQARMTDMSSNLRLDFQEDASKMLVTLLNNLRQPASARGAETQTIQVQDFSFDHDTTPMEEVMNKISQVTDDLESKTNTLDDLLGRVNRHDGQISLLMEAAQNPLSTPPPARPASDTDLRAYLDDKIRALREELMEGMDIKLADMKNSCDYKIMSVQEQCEGQEANYLSLAELMDSKETDLRKEIEDLKIKLVDPVKEGNQVSDNVLTRVENLEIHLNSSEKIVAGQCLAVEKKLKKERTEAIKDLRETLEDKLASMEDRFTTLLVDTSANSQSGVQPESQDMVQTDVNSLKGSVQTLEDRLNVLDQFCSKEQRANLTVVENLQQDFESCKTAIGAMETSLKAQINGLGAMEGQLLNYSTSIENVHSELGSVKGHMGRLEDSLSDVVHQQSQTLQSLNSTWGQVKTGAEQEAKDLLELHKTQHQELRQRLDELGREVKAEADQCREKTEDVEKEIAHVDSRVVSVESLCGKLDPISSSLQRIKDGLNKHVTGLWTCVNQLNGTVRAHARDIGGVKGICQDLQNNIANIARDLQVLTDSNAAKTASVPSLTAYLSFSGVQVAVEDAGLPQGSSKSLTVAVGSVDASLPQPPVIEAGEAGPPGKMTSSKLPKGTGGSMMPVQGFAGAPGETPPPPRVYALYERVSFSAGLTLPPFQGEVGIIRFNEVLVNDGGHYDPHTGIFTAPTDGRYLVSAVLAAQRGEKVEAVLSVSNRSIQRLDSTGFLSGAAAPVSHEQCNCSSSTSLSLVLSLKRGDRAGLVMTAGKLAISASSSEILSSFSAVLLYPSPSKR</sequence>
<keyword evidence="6" id="KW-1015">Disulfide bond</keyword>
<dbReference type="Pfam" id="PF07546">
    <property type="entry name" value="EMI"/>
    <property type="match status" value="1"/>
</dbReference>
<organism evidence="11 12">
    <name type="scientific">Seriola dumerili</name>
    <name type="common">Greater amberjack</name>
    <name type="synonym">Caranx dumerili</name>
    <dbReference type="NCBI Taxonomy" id="41447"/>
    <lineage>
        <taxon>Eukaryota</taxon>
        <taxon>Metazoa</taxon>
        <taxon>Chordata</taxon>
        <taxon>Craniata</taxon>
        <taxon>Vertebrata</taxon>
        <taxon>Euteleostomi</taxon>
        <taxon>Actinopterygii</taxon>
        <taxon>Neopterygii</taxon>
        <taxon>Teleostei</taxon>
        <taxon>Neoteleostei</taxon>
        <taxon>Acanthomorphata</taxon>
        <taxon>Carangaria</taxon>
        <taxon>Carangiformes</taxon>
        <taxon>Carangidae</taxon>
        <taxon>Seriola</taxon>
    </lineage>
</organism>
<name>A0A3B4TYZ1_SERDU</name>
<dbReference type="Pfam" id="PF00386">
    <property type="entry name" value="C1q"/>
    <property type="match status" value="1"/>
</dbReference>
<dbReference type="GeneTree" id="ENSGT01030000234633"/>
<dbReference type="Proteomes" id="UP000261420">
    <property type="component" value="Unplaced"/>
</dbReference>
<feature type="region of interest" description="Disordered" evidence="8">
    <location>
        <begin position="136"/>
        <end position="158"/>
    </location>
</feature>
<feature type="coiled-coil region" evidence="7">
    <location>
        <begin position="402"/>
        <end position="430"/>
    </location>
</feature>
<dbReference type="PROSITE" id="PS50871">
    <property type="entry name" value="C1Q"/>
    <property type="match status" value="1"/>
</dbReference>
<evidence type="ECO:0000256" key="6">
    <source>
        <dbReference type="ARBA" id="ARBA00023157"/>
    </source>
</evidence>
<evidence type="ECO:0000256" key="5">
    <source>
        <dbReference type="ARBA" id="ARBA00023054"/>
    </source>
</evidence>
<dbReference type="SUPFAM" id="SSF49842">
    <property type="entry name" value="TNF-like"/>
    <property type="match status" value="1"/>
</dbReference>
<evidence type="ECO:0000256" key="3">
    <source>
        <dbReference type="ARBA" id="ARBA00022530"/>
    </source>
</evidence>
<dbReference type="Gene3D" id="1.10.287.1490">
    <property type="match status" value="1"/>
</dbReference>
<dbReference type="OMA" id="GHDCMEL"/>
<accession>A0A3B4TYZ1</accession>
<keyword evidence="4" id="KW-0732">Signal</keyword>
<proteinExistence type="predicted"/>
<protein>
    <submittedName>
        <fullName evidence="11">Elastin microfibril interfacer 2</fullName>
    </submittedName>
</protein>
<evidence type="ECO:0000259" key="9">
    <source>
        <dbReference type="PROSITE" id="PS50871"/>
    </source>
</evidence>
<feature type="domain" description="C1q" evidence="9">
    <location>
        <begin position="807"/>
        <end position="957"/>
    </location>
</feature>
<evidence type="ECO:0000313" key="12">
    <source>
        <dbReference type="Proteomes" id="UP000261420"/>
    </source>
</evidence>
<feature type="coiled-coil region" evidence="7">
    <location>
        <begin position="579"/>
        <end position="620"/>
    </location>
</feature>